<dbReference type="SUPFAM" id="SSF55961">
    <property type="entry name" value="Bet v1-like"/>
    <property type="match status" value="1"/>
</dbReference>
<keyword evidence="3" id="KW-1185">Reference proteome</keyword>
<protein>
    <submittedName>
        <fullName evidence="2">SRPBCC domain-containing protein</fullName>
    </submittedName>
</protein>
<dbReference type="EMBL" id="JBHTLQ010000020">
    <property type="protein sequence ID" value="MFD1191049.1"/>
    <property type="molecule type" value="Genomic_DNA"/>
</dbReference>
<reference evidence="3" key="1">
    <citation type="journal article" date="2019" name="Int. J. Syst. Evol. Microbiol.">
        <title>The Global Catalogue of Microorganisms (GCM) 10K type strain sequencing project: providing services to taxonomists for standard genome sequencing and annotation.</title>
        <authorList>
            <consortium name="The Broad Institute Genomics Platform"/>
            <consortium name="The Broad Institute Genome Sequencing Center for Infectious Disease"/>
            <person name="Wu L."/>
            <person name="Ma J."/>
        </authorList>
    </citation>
    <scope>NUCLEOTIDE SEQUENCE [LARGE SCALE GENOMIC DNA]</scope>
    <source>
        <strain evidence="3">CCUG 55074</strain>
    </source>
</reference>
<proteinExistence type="predicted"/>
<dbReference type="Proteomes" id="UP001597216">
    <property type="component" value="Unassembled WGS sequence"/>
</dbReference>
<dbReference type="RefSeq" id="WP_012520498.1">
    <property type="nucleotide sequence ID" value="NZ_JBHTLQ010000020.1"/>
</dbReference>
<organism evidence="2 3">
    <name type="scientific">Phenylobacterium conjunctum</name>
    <dbReference type="NCBI Taxonomy" id="1298959"/>
    <lineage>
        <taxon>Bacteria</taxon>
        <taxon>Pseudomonadati</taxon>
        <taxon>Pseudomonadota</taxon>
        <taxon>Alphaproteobacteria</taxon>
        <taxon>Caulobacterales</taxon>
        <taxon>Caulobacteraceae</taxon>
        <taxon>Phenylobacterium</taxon>
    </lineage>
</organism>
<feature type="region of interest" description="Disordered" evidence="1">
    <location>
        <begin position="139"/>
        <end position="166"/>
    </location>
</feature>
<comment type="caution">
    <text evidence="2">The sequence shown here is derived from an EMBL/GenBank/DDBJ whole genome shotgun (WGS) entry which is preliminary data.</text>
</comment>
<gene>
    <name evidence="2" type="ORF">ACFQ27_10695</name>
</gene>
<dbReference type="Pfam" id="PF10604">
    <property type="entry name" value="Polyketide_cyc2"/>
    <property type="match status" value="1"/>
</dbReference>
<dbReference type="InterPro" id="IPR019587">
    <property type="entry name" value="Polyketide_cyclase/dehydratase"/>
</dbReference>
<dbReference type="CDD" id="cd07822">
    <property type="entry name" value="SRPBCC_4"/>
    <property type="match status" value="1"/>
</dbReference>
<evidence type="ECO:0000256" key="1">
    <source>
        <dbReference type="SAM" id="MobiDB-lite"/>
    </source>
</evidence>
<sequence>MNEIAYSTELIIRQPVQVVWRRLTSFDDYPSWNPYQKIEGEAKEGAKVRFSVNWGHVARKSVPARITAFDPPRRLEFTLGWIGFRERRWIELEPVEQGVRIRHGVRFTGWLAQIAFKHQLKTERLKPYYEAWGAALAGRGRSAAPPQAGKPLNRRQRRAARKKAGD</sequence>
<name>A0ABW3T1M3_9CAUL</name>
<feature type="compositionally biased region" description="Basic residues" evidence="1">
    <location>
        <begin position="152"/>
        <end position="166"/>
    </location>
</feature>
<dbReference type="InterPro" id="IPR023393">
    <property type="entry name" value="START-like_dom_sf"/>
</dbReference>
<dbReference type="Gene3D" id="3.30.530.20">
    <property type="match status" value="1"/>
</dbReference>
<evidence type="ECO:0000313" key="2">
    <source>
        <dbReference type="EMBL" id="MFD1191049.1"/>
    </source>
</evidence>
<evidence type="ECO:0000313" key="3">
    <source>
        <dbReference type="Proteomes" id="UP001597216"/>
    </source>
</evidence>
<accession>A0ABW3T1M3</accession>